<keyword evidence="3" id="KW-1185">Reference proteome</keyword>
<protein>
    <recommendedName>
        <fullName evidence="1">FRG domain-containing protein</fullName>
    </recommendedName>
</protein>
<reference evidence="2 3" key="1">
    <citation type="submission" date="2017-02" db="EMBL/GenBank/DDBJ databases">
        <title>Vagococcus cremeus sp. nov., isolated from the small intestine of a marten, Martes flavigula.</title>
        <authorList>
            <person name="Tak E.J."/>
            <person name="Bae J.-W."/>
        </authorList>
    </citation>
    <scope>NUCLEOTIDE SEQUENCE [LARGE SCALE GENOMIC DNA]</scope>
    <source>
        <strain evidence="2 3">D7T301</strain>
    </source>
</reference>
<dbReference type="EMBL" id="MVAB01000001">
    <property type="protein sequence ID" value="OPF86803.1"/>
    <property type="molecule type" value="Genomic_DNA"/>
</dbReference>
<evidence type="ECO:0000313" key="2">
    <source>
        <dbReference type="EMBL" id="OPF86803.1"/>
    </source>
</evidence>
<proteinExistence type="predicted"/>
<feature type="domain" description="FRG" evidence="1">
    <location>
        <begin position="17"/>
        <end position="112"/>
    </location>
</feature>
<dbReference type="AlphaFoldDB" id="A0A1V4DEC3"/>
<evidence type="ECO:0000313" key="3">
    <source>
        <dbReference type="Proteomes" id="UP000189970"/>
    </source>
</evidence>
<dbReference type="InterPro" id="IPR014966">
    <property type="entry name" value="FRG-dom"/>
</dbReference>
<evidence type="ECO:0000259" key="1">
    <source>
        <dbReference type="SMART" id="SM00901"/>
    </source>
</evidence>
<sequence length="403" mass="47293">MESIKQLSDFLKLIKEHPNTYFYRGENKNYKDTACVATAIRDSYNYDMYSNRVEQFDRSIREQALFDKPELMLPFAQHSGLATKLLDVTSNPLVALYFACQQTHDNEDGYIYIFDDYADITDILEKYPKFDIETELLLHLERVKKQIFENKITSFPNDKLDLLGESIEKYRNNFLQGGYSKHSIGRGVSDEDSLFLEKYNKLKKLLADIRNQLIQICSNNKDMQKSLLPTNFTENTPSIDFIHPYQNDRYEYYNEQYKSFDVEVREYLISLECLVAFINDKSPIGNLASMIRLNDLTMDFLPNFLYKPILTFKRGLSQQSFFFFQTLFDKHELNIFDGETMELSHQLPRQLMKCQANHKDKIIIDGESKNDILDELDRIGINQASMFGDADSIADYIMNMEKF</sequence>
<accession>A0A1V4DEC3</accession>
<dbReference type="Pfam" id="PF08867">
    <property type="entry name" value="FRG"/>
    <property type="match status" value="1"/>
</dbReference>
<name>A0A1V4DEC3_9ENTE</name>
<dbReference type="SMART" id="SM00901">
    <property type="entry name" value="FRG"/>
    <property type="match status" value="1"/>
</dbReference>
<comment type="caution">
    <text evidence="2">The sequence shown here is derived from an EMBL/GenBank/DDBJ whole genome shotgun (WGS) entry which is preliminary data.</text>
</comment>
<organism evidence="2 3">
    <name type="scientific">Vagococcus martis</name>
    <dbReference type="NCBI Taxonomy" id="1768210"/>
    <lineage>
        <taxon>Bacteria</taxon>
        <taxon>Bacillati</taxon>
        <taxon>Bacillota</taxon>
        <taxon>Bacilli</taxon>
        <taxon>Lactobacillales</taxon>
        <taxon>Enterococcaceae</taxon>
        <taxon>Vagococcus</taxon>
    </lineage>
</organism>
<dbReference type="RefSeq" id="WP_079344814.1">
    <property type="nucleotide sequence ID" value="NZ_MVAB01000001.1"/>
</dbReference>
<dbReference type="Proteomes" id="UP000189970">
    <property type="component" value="Unassembled WGS sequence"/>
</dbReference>
<gene>
    <name evidence="2" type="ORF">BW731_00605</name>
</gene>